<name>A0AAV7NBG4_PLEWA</name>
<reference evidence="1" key="1">
    <citation type="journal article" date="2022" name="bioRxiv">
        <title>Sequencing and chromosome-scale assembly of the giantPleurodeles waltlgenome.</title>
        <authorList>
            <person name="Brown T."/>
            <person name="Elewa A."/>
            <person name="Iarovenko S."/>
            <person name="Subramanian E."/>
            <person name="Araus A.J."/>
            <person name="Petzold A."/>
            <person name="Susuki M."/>
            <person name="Suzuki K.-i.T."/>
            <person name="Hayashi T."/>
            <person name="Toyoda A."/>
            <person name="Oliveira C."/>
            <person name="Osipova E."/>
            <person name="Leigh N.D."/>
            <person name="Simon A."/>
            <person name="Yun M.H."/>
        </authorList>
    </citation>
    <scope>NUCLEOTIDE SEQUENCE</scope>
    <source>
        <strain evidence="1">20211129_DDA</strain>
        <tissue evidence="1">Liver</tissue>
    </source>
</reference>
<comment type="caution">
    <text evidence="1">The sequence shown here is derived from an EMBL/GenBank/DDBJ whole genome shotgun (WGS) entry which is preliminary data.</text>
</comment>
<dbReference type="Proteomes" id="UP001066276">
    <property type="component" value="Chromosome 8"/>
</dbReference>
<proteinExistence type="predicted"/>
<organism evidence="1 2">
    <name type="scientific">Pleurodeles waltl</name>
    <name type="common">Iberian ribbed newt</name>
    <dbReference type="NCBI Taxonomy" id="8319"/>
    <lineage>
        <taxon>Eukaryota</taxon>
        <taxon>Metazoa</taxon>
        <taxon>Chordata</taxon>
        <taxon>Craniata</taxon>
        <taxon>Vertebrata</taxon>
        <taxon>Euteleostomi</taxon>
        <taxon>Amphibia</taxon>
        <taxon>Batrachia</taxon>
        <taxon>Caudata</taxon>
        <taxon>Salamandroidea</taxon>
        <taxon>Salamandridae</taxon>
        <taxon>Pleurodelinae</taxon>
        <taxon>Pleurodeles</taxon>
    </lineage>
</organism>
<accession>A0AAV7NBG4</accession>
<protein>
    <submittedName>
        <fullName evidence="1">Uncharacterized protein</fullName>
    </submittedName>
</protein>
<keyword evidence="2" id="KW-1185">Reference proteome</keyword>
<evidence type="ECO:0000313" key="2">
    <source>
        <dbReference type="Proteomes" id="UP001066276"/>
    </source>
</evidence>
<gene>
    <name evidence="1" type="ORF">NDU88_000478</name>
</gene>
<sequence length="119" mass="12041">MPDARCAVLEGSLLATQRFVGKGAPVPLYPPQAAPAIGPLPRGSAGGGALSSAHAVRVLGAPVAAQLTGELWTGRSRDPEAGGAPGGSPLRVVSCVRHRSASALRRWLRRAGSALASRC</sequence>
<evidence type="ECO:0000313" key="1">
    <source>
        <dbReference type="EMBL" id="KAJ1112210.1"/>
    </source>
</evidence>
<dbReference type="EMBL" id="JANPWB010000012">
    <property type="protein sequence ID" value="KAJ1112210.1"/>
    <property type="molecule type" value="Genomic_DNA"/>
</dbReference>
<dbReference type="AlphaFoldDB" id="A0AAV7NBG4"/>